<dbReference type="Pfam" id="PF00445">
    <property type="entry name" value="Ribonuclease_T2"/>
    <property type="match status" value="1"/>
</dbReference>
<dbReference type="Gene3D" id="3.90.730.10">
    <property type="entry name" value="Ribonuclease T2-like"/>
    <property type="match status" value="1"/>
</dbReference>
<keyword evidence="3" id="KW-0255">Endonuclease</keyword>
<evidence type="ECO:0000256" key="1">
    <source>
        <dbReference type="ARBA" id="ARBA00007469"/>
    </source>
</evidence>
<evidence type="ECO:0000256" key="5">
    <source>
        <dbReference type="ARBA" id="ARBA00023239"/>
    </source>
</evidence>
<keyword evidence="4" id="KW-0378">Hydrolase</keyword>
<sequence>MKGGKETNKLVIKPIATYCWKVQGLVVSLRAKWPSLTCPRSNSSRFWQLQWKKHGTCSVLSQNDYFLATLRLKAMTNILYCLQLAGIWPDDQRYRTLTSVVSAIQACVGHTIYVQCNSDNRGRSQLYQVYICVNQTGTGLIDCPVFPRRTCPSKFRFPKF</sequence>
<evidence type="ECO:0000313" key="8">
    <source>
        <dbReference type="Proteomes" id="UP001140206"/>
    </source>
</evidence>
<dbReference type="EMBL" id="JAMFTS010000005">
    <property type="protein sequence ID" value="KAJ4751442.1"/>
    <property type="molecule type" value="Genomic_DNA"/>
</dbReference>
<dbReference type="PANTHER" id="PTHR11240">
    <property type="entry name" value="RIBONUCLEASE T2"/>
    <property type="match status" value="1"/>
</dbReference>
<name>A0AAV8CAU3_9POAL</name>
<evidence type="ECO:0000313" key="7">
    <source>
        <dbReference type="EMBL" id="KAJ4751442.1"/>
    </source>
</evidence>
<dbReference type="GO" id="GO:0003723">
    <property type="term" value="F:RNA binding"/>
    <property type="evidence" value="ECO:0007669"/>
    <property type="project" value="InterPro"/>
</dbReference>
<accession>A0AAV8CAU3</accession>
<dbReference type="SUPFAM" id="SSF55895">
    <property type="entry name" value="Ribonuclease Rh-like"/>
    <property type="match status" value="1"/>
</dbReference>
<keyword evidence="2" id="KW-0540">Nuclease</keyword>
<comment type="similarity">
    <text evidence="1 6">Belongs to the RNase T2 family.</text>
</comment>
<organism evidence="7 8">
    <name type="scientific">Rhynchospora pubera</name>
    <dbReference type="NCBI Taxonomy" id="906938"/>
    <lineage>
        <taxon>Eukaryota</taxon>
        <taxon>Viridiplantae</taxon>
        <taxon>Streptophyta</taxon>
        <taxon>Embryophyta</taxon>
        <taxon>Tracheophyta</taxon>
        <taxon>Spermatophyta</taxon>
        <taxon>Magnoliopsida</taxon>
        <taxon>Liliopsida</taxon>
        <taxon>Poales</taxon>
        <taxon>Cyperaceae</taxon>
        <taxon>Cyperoideae</taxon>
        <taxon>Rhynchosporeae</taxon>
        <taxon>Rhynchospora</taxon>
    </lineage>
</organism>
<dbReference type="GO" id="GO:0006401">
    <property type="term" value="P:RNA catabolic process"/>
    <property type="evidence" value="ECO:0007669"/>
    <property type="project" value="TreeGrafter"/>
</dbReference>
<dbReference type="GO" id="GO:0005576">
    <property type="term" value="C:extracellular region"/>
    <property type="evidence" value="ECO:0007669"/>
    <property type="project" value="TreeGrafter"/>
</dbReference>
<dbReference type="PANTHER" id="PTHR11240:SF75">
    <property type="entry name" value="RIBONUCLEASE 3"/>
    <property type="match status" value="1"/>
</dbReference>
<keyword evidence="5" id="KW-0456">Lyase</keyword>
<dbReference type="GO" id="GO:0033897">
    <property type="term" value="F:ribonuclease T2 activity"/>
    <property type="evidence" value="ECO:0007669"/>
    <property type="project" value="InterPro"/>
</dbReference>
<evidence type="ECO:0000256" key="6">
    <source>
        <dbReference type="RuleBase" id="RU004328"/>
    </source>
</evidence>
<evidence type="ECO:0000256" key="4">
    <source>
        <dbReference type="ARBA" id="ARBA00022801"/>
    </source>
</evidence>
<dbReference type="GO" id="GO:0016787">
    <property type="term" value="F:hydrolase activity"/>
    <property type="evidence" value="ECO:0007669"/>
    <property type="project" value="UniProtKB-KW"/>
</dbReference>
<keyword evidence="8" id="KW-1185">Reference proteome</keyword>
<dbReference type="Proteomes" id="UP001140206">
    <property type="component" value="Chromosome 5"/>
</dbReference>
<proteinExistence type="inferred from homology"/>
<gene>
    <name evidence="7" type="ORF">LUZ62_085847</name>
</gene>
<reference evidence="7" key="1">
    <citation type="submission" date="2022-08" db="EMBL/GenBank/DDBJ databases">
        <authorList>
            <person name="Marques A."/>
        </authorList>
    </citation>
    <scope>NUCLEOTIDE SEQUENCE</scope>
    <source>
        <strain evidence="7">RhyPub2mFocal</strain>
        <tissue evidence="7">Leaves</tissue>
    </source>
</reference>
<comment type="caution">
    <text evidence="7">The sequence shown here is derived from an EMBL/GenBank/DDBJ whole genome shotgun (WGS) entry which is preliminary data.</text>
</comment>
<evidence type="ECO:0000256" key="2">
    <source>
        <dbReference type="ARBA" id="ARBA00022722"/>
    </source>
</evidence>
<dbReference type="InterPro" id="IPR001568">
    <property type="entry name" value="RNase_T2-like"/>
</dbReference>
<dbReference type="InterPro" id="IPR036430">
    <property type="entry name" value="RNase_T2-like_sf"/>
</dbReference>
<evidence type="ECO:0000256" key="3">
    <source>
        <dbReference type="ARBA" id="ARBA00022759"/>
    </source>
</evidence>
<dbReference type="AlphaFoldDB" id="A0AAV8CAU3"/>
<protein>
    <submittedName>
        <fullName evidence="7">Ribonuclease</fullName>
    </submittedName>
</protein>